<evidence type="ECO:0000256" key="8">
    <source>
        <dbReference type="RuleBase" id="RU363032"/>
    </source>
</evidence>
<evidence type="ECO:0000256" key="1">
    <source>
        <dbReference type="ARBA" id="ARBA00004651"/>
    </source>
</evidence>
<feature type="transmembrane region" description="Helical" evidence="8">
    <location>
        <begin position="207"/>
        <end position="228"/>
    </location>
</feature>
<keyword evidence="7 8" id="KW-0472">Membrane</keyword>
<dbReference type="PANTHER" id="PTHR42929">
    <property type="entry name" value="INNER MEMBRANE ABC TRANSPORTER PERMEASE PROTEIN YDCU-RELATED-RELATED"/>
    <property type="match status" value="1"/>
</dbReference>
<comment type="caution">
    <text evidence="10">The sequence shown here is derived from an EMBL/GenBank/DDBJ whole genome shotgun (WGS) entry which is preliminary data.</text>
</comment>
<sequence length="287" mass="31162">MANTNTVERGPAFRRATPLLLVPGVLIVACFFVVPIIVVTWRSFTDPEPGIQNYAWLAENEVFLQVLLRTFLVSTVVTAVCVLIAYPYAYLMTIVGSTMQKVLLLFVLMPLWTSILVRTLAWMVLLQDSGPINDFLELVGVGRQPLIRTTFGVGLGMLQVLLPFMVLPLYSAMLGIDKRLVPAARSLGAHPVTAFFRVYLPLSLPGVAAGATTVFILGLGFYIVPALLGSPQTTMLSALIYQQFSAFLDWGHGSAMGVALLLLTAVLLGALSLIAGRARRRSTGRKP</sequence>
<gene>
    <name evidence="10" type="ORF">EV139_3134</name>
</gene>
<comment type="similarity">
    <text evidence="2">Belongs to the binding-protein-dependent transport system permease family. CysTW subfamily.</text>
</comment>
<feature type="transmembrane region" description="Helical" evidence="8">
    <location>
        <begin position="19"/>
        <end position="42"/>
    </location>
</feature>
<dbReference type="Pfam" id="PF00528">
    <property type="entry name" value="BPD_transp_1"/>
    <property type="match status" value="1"/>
</dbReference>
<dbReference type="RefSeq" id="WP_130455801.1">
    <property type="nucleotide sequence ID" value="NZ_QYAG01000002.1"/>
</dbReference>
<evidence type="ECO:0000256" key="3">
    <source>
        <dbReference type="ARBA" id="ARBA00022448"/>
    </source>
</evidence>
<keyword evidence="6 8" id="KW-1133">Transmembrane helix</keyword>
<dbReference type="AlphaFoldDB" id="A0A4Q7TJN3"/>
<feature type="transmembrane region" description="Helical" evidence="8">
    <location>
        <begin position="102"/>
        <end position="126"/>
    </location>
</feature>
<evidence type="ECO:0000313" key="10">
    <source>
        <dbReference type="EMBL" id="RZT59462.1"/>
    </source>
</evidence>
<dbReference type="OrthoDB" id="9808619at2"/>
<name>A0A4Q7TJN3_9MICO</name>
<feature type="transmembrane region" description="Helical" evidence="8">
    <location>
        <begin position="62"/>
        <end position="90"/>
    </location>
</feature>
<keyword evidence="5 8" id="KW-0812">Transmembrane</keyword>
<evidence type="ECO:0000256" key="5">
    <source>
        <dbReference type="ARBA" id="ARBA00022692"/>
    </source>
</evidence>
<reference evidence="10 11" key="1">
    <citation type="journal article" date="2015" name="Stand. Genomic Sci.">
        <title>Genomic Encyclopedia of Bacterial and Archaeal Type Strains, Phase III: the genomes of soil and plant-associated and newly described type strains.</title>
        <authorList>
            <person name="Whitman W.B."/>
            <person name="Woyke T."/>
            <person name="Klenk H.P."/>
            <person name="Zhou Y."/>
            <person name="Lilburn T.G."/>
            <person name="Beck B.J."/>
            <person name="De Vos P."/>
            <person name="Vandamme P."/>
            <person name="Eisen J.A."/>
            <person name="Garrity G."/>
            <person name="Hugenholtz P."/>
            <person name="Kyrpides N.C."/>
        </authorList>
    </citation>
    <scope>NUCLEOTIDE SEQUENCE [LARGE SCALE GENOMIC DNA]</scope>
    <source>
        <strain evidence="10 11">RF6</strain>
    </source>
</reference>
<dbReference type="CDD" id="cd06261">
    <property type="entry name" value="TM_PBP2"/>
    <property type="match status" value="1"/>
</dbReference>
<dbReference type="GO" id="GO:0005886">
    <property type="term" value="C:plasma membrane"/>
    <property type="evidence" value="ECO:0007669"/>
    <property type="project" value="UniProtKB-SubCell"/>
</dbReference>
<evidence type="ECO:0000313" key="11">
    <source>
        <dbReference type="Proteomes" id="UP000291832"/>
    </source>
</evidence>
<evidence type="ECO:0000256" key="7">
    <source>
        <dbReference type="ARBA" id="ARBA00023136"/>
    </source>
</evidence>
<feature type="transmembrane region" description="Helical" evidence="8">
    <location>
        <begin position="255"/>
        <end position="276"/>
    </location>
</feature>
<protein>
    <submittedName>
        <fullName evidence="10">Putative spermidine/putrescine transport system permease protein</fullName>
    </submittedName>
</protein>
<organism evidence="10 11">
    <name type="scientific">Leucobacter luti</name>
    <dbReference type="NCBI Taxonomy" id="340320"/>
    <lineage>
        <taxon>Bacteria</taxon>
        <taxon>Bacillati</taxon>
        <taxon>Actinomycetota</taxon>
        <taxon>Actinomycetes</taxon>
        <taxon>Micrococcales</taxon>
        <taxon>Microbacteriaceae</taxon>
        <taxon>Leucobacter</taxon>
    </lineage>
</organism>
<evidence type="ECO:0000256" key="6">
    <source>
        <dbReference type="ARBA" id="ARBA00022989"/>
    </source>
</evidence>
<keyword evidence="11" id="KW-1185">Reference proteome</keyword>
<evidence type="ECO:0000256" key="2">
    <source>
        <dbReference type="ARBA" id="ARBA00007069"/>
    </source>
</evidence>
<dbReference type="PANTHER" id="PTHR42929:SF5">
    <property type="entry name" value="ABC TRANSPORTER PERMEASE PROTEIN"/>
    <property type="match status" value="1"/>
</dbReference>
<evidence type="ECO:0000259" key="9">
    <source>
        <dbReference type="PROSITE" id="PS50928"/>
    </source>
</evidence>
<dbReference type="PROSITE" id="PS50928">
    <property type="entry name" value="ABC_TM1"/>
    <property type="match status" value="1"/>
</dbReference>
<dbReference type="SUPFAM" id="SSF161098">
    <property type="entry name" value="MetI-like"/>
    <property type="match status" value="1"/>
</dbReference>
<keyword evidence="3 8" id="KW-0813">Transport</keyword>
<dbReference type="Proteomes" id="UP000291832">
    <property type="component" value="Unassembled WGS sequence"/>
</dbReference>
<dbReference type="InterPro" id="IPR000515">
    <property type="entry name" value="MetI-like"/>
</dbReference>
<dbReference type="GO" id="GO:0055085">
    <property type="term" value="P:transmembrane transport"/>
    <property type="evidence" value="ECO:0007669"/>
    <property type="project" value="InterPro"/>
</dbReference>
<keyword evidence="4" id="KW-1003">Cell membrane</keyword>
<evidence type="ECO:0000256" key="4">
    <source>
        <dbReference type="ARBA" id="ARBA00022475"/>
    </source>
</evidence>
<feature type="domain" description="ABC transmembrane type-1" evidence="9">
    <location>
        <begin position="67"/>
        <end position="271"/>
    </location>
</feature>
<dbReference type="Gene3D" id="1.10.3720.10">
    <property type="entry name" value="MetI-like"/>
    <property type="match status" value="1"/>
</dbReference>
<dbReference type="InterPro" id="IPR035906">
    <property type="entry name" value="MetI-like_sf"/>
</dbReference>
<proteinExistence type="inferred from homology"/>
<comment type="subcellular location">
    <subcellularLocation>
        <location evidence="1 8">Cell membrane</location>
        <topology evidence="1 8">Multi-pass membrane protein</topology>
    </subcellularLocation>
</comment>
<accession>A0A4Q7TJN3</accession>
<dbReference type="EMBL" id="SHKI01000009">
    <property type="protein sequence ID" value="RZT59462.1"/>
    <property type="molecule type" value="Genomic_DNA"/>
</dbReference>
<feature type="transmembrane region" description="Helical" evidence="8">
    <location>
        <begin position="146"/>
        <end position="170"/>
    </location>
</feature>